<evidence type="ECO:0000313" key="3">
    <source>
        <dbReference type="Proteomes" id="UP000238413"/>
    </source>
</evidence>
<dbReference type="EMBL" id="CP026654">
    <property type="protein sequence ID" value="AVH61817.1"/>
    <property type="molecule type" value="Genomic_DNA"/>
</dbReference>
<evidence type="ECO:0000259" key="1">
    <source>
        <dbReference type="SMART" id="SM00382"/>
    </source>
</evidence>
<dbReference type="InterPro" id="IPR052732">
    <property type="entry name" value="Cell-binding_unc_protein"/>
</dbReference>
<dbReference type="RefSeq" id="WP_099505633.1">
    <property type="nucleotide sequence ID" value="NZ_CP026654.1"/>
</dbReference>
<accession>A0ABN5IF23</accession>
<dbReference type="SMART" id="SM00382">
    <property type="entry name" value="AAA"/>
    <property type="match status" value="1"/>
</dbReference>
<dbReference type="InterPro" id="IPR003593">
    <property type="entry name" value="AAA+_ATPase"/>
</dbReference>
<geneLocation type="plasmid" evidence="2 3">
    <name>unnamed2</name>
</geneLocation>
<evidence type="ECO:0000313" key="2">
    <source>
        <dbReference type="EMBL" id="AVH61817.1"/>
    </source>
</evidence>
<keyword evidence="2" id="KW-0614">Plasmid</keyword>
<dbReference type="InterPro" id="IPR017101">
    <property type="entry name" value="P-loop_ATP/GTP-bd_All4644_prd"/>
</dbReference>
<gene>
    <name evidence="2" type="ORF">C4B68_40600</name>
</gene>
<feature type="domain" description="AAA+ ATPase" evidence="1">
    <location>
        <begin position="17"/>
        <end position="140"/>
    </location>
</feature>
<dbReference type="Proteomes" id="UP000238413">
    <property type="component" value="Plasmid unnamed2"/>
</dbReference>
<name>A0ABN5IF23_9ACTN</name>
<proteinExistence type="predicted"/>
<dbReference type="SUPFAM" id="SSF52540">
    <property type="entry name" value="P-loop containing nucleoside triphosphate hydrolases"/>
    <property type="match status" value="1"/>
</dbReference>
<reference evidence="2 3" key="1">
    <citation type="submission" date="2018-02" db="EMBL/GenBank/DDBJ databases">
        <title>Complete genome sequence of Streptomyces dengpaensis, the producer of angucyclines.</title>
        <authorList>
            <person name="Yumei L."/>
        </authorList>
    </citation>
    <scope>NUCLEOTIDE SEQUENCE [LARGE SCALE GENOMIC DNA]</scope>
    <source>
        <strain evidence="2 3">XZHG99</strain>
        <plasmid evidence="2 3">unnamed2</plasmid>
    </source>
</reference>
<dbReference type="PIRSF" id="PIRSF037081">
    <property type="entry name" value="P-loop_All4644_prd"/>
    <property type="match status" value="1"/>
</dbReference>
<protein>
    <recommendedName>
        <fullName evidence="1">AAA+ ATPase domain-containing protein</fullName>
    </recommendedName>
</protein>
<dbReference type="InterPro" id="IPR027417">
    <property type="entry name" value="P-loop_NTPase"/>
</dbReference>
<dbReference type="PANTHER" id="PTHR43883">
    <property type="entry name" value="SLR0207 PROTEIN"/>
    <property type="match status" value="1"/>
</dbReference>
<keyword evidence="3" id="KW-1185">Reference proteome</keyword>
<organism evidence="2 3">
    <name type="scientific">Streptomyces dengpaensis</name>
    <dbReference type="NCBI Taxonomy" id="2049881"/>
    <lineage>
        <taxon>Bacteria</taxon>
        <taxon>Bacillati</taxon>
        <taxon>Actinomycetota</taxon>
        <taxon>Actinomycetes</taxon>
        <taxon>Kitasatosporales</taxon>
        <taxon>Streptomycetaceae</taxon>
        <taxon>Streptomyces</taxon>
    </lineage>
</organism>
<dbReference type="Gene3D" id="3.40.50.300">
    <property type="entry name" value="P-loop containing nucleotide triphosphate hydrolases"/>
    <property type="match status" value="1"/>
</dbReference>
<dbReference type="Pfam" id="PF13671">
    <property type="entry name" value="AAA_33"/>
    <property type="match status" value="1"/>
</dbReference>
<dbReference type="PANTHER" id="PTHR43883:SF1">
    <property type="entry name" value="GLUCONOKINASE"/>
    <property type="match status" value="1"/>
</dbReference>
<sequence>MSILSQELACVIGEMGPGRCVLLMGASGSGKSTLAARLAAATGAVVVSYDSHQRLTGGDTGTEPVGERALAAAWAELEDHCAAGRQAIVDGTHCQPERRAAVRAIAAAHGMGTVVLVLRASLPTCLARQGLRQRQVPDADVARQHAAITAALPALVGEGHTAVLQLTADGR</sequence>